<keyword evidence="3" id="KW-1185">Reference proteome</keyword>
<evidence type="ECO:0000313" key="2">
    <source>
        <dbReference type="EMBL" id="KAA2262284.1"/>
    </source>
</evidence>
<comment type="caution">
    <text evidence="2">The sequence shown here is derived from an EMBL/GenBank/DDBJ whole genome shotgun (WGS) entry which is preliminary data.</text>
</comment>
<feature type="compositionally biased region" description="Low complexity" evidence="1">
    <location>
        <begin position="131"/>
        <end position="140"/>
    </location>
</feature>
<gene>
    <name evidence="2" type="ORF">F0L68_13460</name>
</gene>
<dbReference type="Proteomes" id="UP000323454">
    <property type="component" value="Unassembled WGS sequence"/>
</dbReference>
<proteinExistence type="predicted"/>
<organism evidence="2 3">
    <name type="scientific">Solihabitans fulvus</name>
    <dbReference type="NCBI Taxonomy" id="1892852"/>
    <lineage>
        <taxon>Bacteria</taxon>
        <taxon>Bacillati</taxon>
        <taxon>Actinomycetota</taxon>
        <taxon>Actinomycetes</taxon>
        <taxon>Pseudonocardiales</taxon>
        <taxon>Pseudonocardiaceae</taxon>
        <taxon>Solihabitans</taxon>
    </lineage>
</organism>
<protein>
    <submittedName>
        <fullName evidence="2">Uncharacterized protein</fullName>
    </submittedName>
</protein>
<dbReference type="EMBL" id="VUOB01000022">
    <property type="protein sequence ID" value="KAA2262284.1"/>
    <property type="molecule type" value="Genomic_DNA"/>
</dbReference>
<reference evidence="2 3" key="2">
    <citation type="submission" date="2019-09" db="EMBL/GenBank/DDBJ databases">
        <authorList>
            <person name="Jin C."/>
        </authorList>
    </citation>
    <scope>NUCLEOTIDE SEQUENCE [LARGE SCALE GENOMIC DNA]</scope>
    <source>
        <strain evidence="2 3">AN110305</strain>
    </source>
</reference>
<dbReference type="AlphaFoldDB" id="A0A5B2XGJ9"/>
<name>A0A5B2XGJ9_9PSEU</name>
<dbReference type="RefSeq" id="WP_149849867.1">
    <property type="nucleotide sequence ID" value="NZ_VUOB01000022.1"/>
</dbReference>
<reference evidence="2 3" key="1">
    <citation type="submission" date="2019-09" db="EMBL/GenBank/DDBJ databases">
        <title>Goodfellowia gen. nov., a new genus of the Pseudonocardineae related to Actinoalloteichus, containing Goodfellowia coeruleoviolacea gen. nov., comb. nov. gen. nov., comb. nov.</title>
        <authorList>
            <person name="Labeda D."/>
        </authorList>
    </citation>
    <scope>NUCLEOTIDE SEQUENCE [LARGE SCALE GENOMIC DNA]</scope>
    <source>
        <strain evidence="2 3">AN110305</strain>
    </source>
</reference>
<sequence length="196" mass="20399">MADDRLFGPDGTQGLPPLAVFPDPTAGMLTSVDQAEEHYLGSALAGPLGAPVTAQPGPLPSGIRPPQRSPARRAATRRPTARSAPAAPHPPYAPAEVAPAREWGLSQRSVSQSPAAFAQSHQSPAMQGPTARAPKAAAQATEWPVSQSPSAFAQAVTPGRRRSSGLPGCLIALIVLGLALFGPIRQLIEWVIHQIR</sequence>
<accession>A0A5B2XGJ9</accession>
<evidence type="ECO:0000313" key="3">
    <source>
        <dbReference type="Proteomes" id="UP000323454"/>
    </source>
</evidence>
<feature type="region of interest" description="Disordered" evidence="1">
    <location>
        <begin position="1"/>
        <end position="20"/>
    </location>
</feature>
<feature type="compositionally biased region" description="Basic residues" evidence="1">
    <location>
        <begin position="70"/>
        <end position="80"/>
    </location>
</feature>
<evidence type="ECO:0000256" key="1">
    <source>
        <dbReference type="SAM" id="MobiDB-lite"/>
    </source>
</evidence>
<feature type="compositionally biased region" description="Polar residues" evidence="1">
    <location>
        <begin position="106"/>
        <end position="125"/>
    </location>
</feature>
<feature type="region of interest" description="Disordered" evidence="1">
    <location>
        <begin position="45"/>
        <end position="144"/>
    </location>
</feature>